<dbReference type="NCBIfam" id="TIGR04267">
    <property type="entry name" value="mod_HExxH"/>
    <property type="match status" value="1"/>
</dbReference>
<reference evidence="1" key="1">
    <citation type="submission" date="2024-07" db="EMBL/GenBank/DDBJ databases">
        <authorList>
            <person name="Kim Y.J."/>
            <person name="Jeong J.Y."/>
        </authorList>
    </citation>
    <scope>NUCLEOTIDE SEQUENCE</scope>
    <source>
        <strain evidence="1">GIHE-MW2</strain>
    </source>
</reference>
<sequence length="414" mass="46054">MSICPKQETKIGTVDLELTCKLDDTQLFYQNALIEYADQSATRHLAMLHILSNQGYELAAALLKQSEDVNILSGLFLQYRELEAKSGSLFQAYVNSETDSINDCLIDFYALFSPLSGGFSLGLEPLKKVKVTVGSLVCFPTLAGVAAVKRDSDLGEITEQMINLLFDDRSDCITWLPDSFTRSGIRISTAITQPAAAGNEFNFIEKNYVDSITVVNTRHNEIRLCLDILPFLDMGLGVSMSRAMKVYTVLPRYSPTTRKAGSVSSLPGWAWQDFDSEIDRLEERCHLCVQMVHEFFHTKVNLVEKNVRLYTTDGNSPEVFSPWKNRNRPLRQVIHALMTFSAGAAVWTKLLSSPCFSSGNLYSQAESYWVETLSFADVAYQGLIKSEALTDAGKLLVSACVDNLHSVVKEGKNS</sequence>
<accession>A0AAU8J8A2</accession>
<dbReference type="AlphaFoldDB" id="A0AAU8J8A2"/>
<protein>
    <submittedName>
        <fullName evidence="1">HEXXH motif-containing putative peptide modification protein</fullName>
    </submittedName>
</protein>
<gene>
    <name evidence="1" type="ORF">ABWT76_003710</name>
</gene>
<dbReference type="EMBL" id="CP159837">
    <property type="protein sequence ID" value="XCM35057.1"/>
    <property type="molecule type" value="Genomic_DNA"/>
</dbReference>
<proteinExistence type="predicted"/>
<evidence type="ECO:0000313" key="1">
    <source>
        <dbReference type="EMBL" id="XCM35057.1"/>
    </source>
</evidence>
<organism evidence="1">
    <name type="scientific">Planktothricoides raciborskii GIHE-MW2</name>
    <dbReference type="NCBI Taxonomy" id="2792601"/>
    <lineage>
        <taxon>Bacteria</taxon>
        <taxon>Bacillati</taxon>
        <taxon>Cyanobacteriota</taxon>
        <taxon>Cyanophyceae</taxon>
        <taxon>Oscillatoriophycideae</taxon>
        <taxon>Oscillatoriales</taxon>
        <taxon>Oscillatoriaceae</taxon>
        <taxon>Planktothricoides</taxon>
    </lineage>
</organism>
<name>A0AAU8J8A2_9CYAN</name>
<dbReference type="InterPro" id="IPR026337">
    <property type="entry name" value="AKG_HExxH"/>
</dbReference>
<dbReference type="RefSeq" id="WP_354634769.1">
    <property type="nucleotide sequence ID" value="NZ_CP159837.1"/>
</dbReference>